<feature type="transmembrane region" description="Helical" evidence="6">
    <location>
        <begin position="284"/>
        <end position="310"/>
    </location>
</feature>
<keyword evidence="8" id="KW-1185">Reference proteome</keyword>
<sequence>MNKLLKKMDPKESMIGFLIALALLLAMPFIAKAVGGTTWVRIVDMTLLYIMLAMGLNIVVGFAGLLDLGYIAFYAVGAYMVALLSSSHLSDNFEWAKNAFPTGLHVPLWVIVPLGAALAALAGIMLGTPILKLRGDYLALVTLGFGEIIRIFMNNLGKNDFNLTNGPRGINRIDPVTVFGYPLDKTIEIGGYKLTKEFLYYYLFLILAAATVFVCYRLQKSRLGRAWMALREDDIAAKAMGINVRNIKLLAFSLGATFGGIAGGMFASFQGFVSPESFTYMESIVILAMVVLGGMGHIPGVVLGAVIMYFLPEFLRFTVEPMQKAMFGKVLLDTAILRQMLLGLAMILIMLYRPKGLWPTPTREDKKDVVSTDKTANTPA</sequence>
<organism evidence="7 8">
    <name type="scientific">Ephemeroptericola cinctiostellae</name>
    <dbReference type="NCBI Taxonomy" id="2268024"/>
    <lineage>
        <taxon>Bacteria</taxon>
        <taxon>Pseudomonadati</taxon>
        <taxon>Pseudomonadota</taxon>
        <taxon>Betaproteobacteria</taxon>
        <taxon>Burkholderiales</taxon>
        <taxon>Burkholderiaceae</taxon>
        <taxon>Ephemeroptericola</taxon>
    </lineage>
</organism>
<dbReference type="Pfam" id="PF02653">
    <property type="entry name" value="BPD_transp_2"/>
    <property type="match status" value="1"/>
</dbReference>
<accession>A0A345D7I2</accession>
<dbReference type="PANTHER" id="PTHR30482:SF10">
    <property type="entry name" value="HIGH-AFFINITY BRANCHED-CHAIN AMINO ACID TRANSPORT PROTEIN BRAE"/>
    <property type="match status" value="1"/>
</dbReference>
<evidence type="ECO:0000256" key="4">
    <source>
        <dbReference type="ARBA" id="ARBA00022989"/>
    </source>
</evidence>
<keyword evidence="3 6" id="KW-0812">Transmembrane</keyword>
<feature type="transmembrane region" description="Helical" evidence="6">
    <location>
        <begin position="71"/>
        <end position="89"/>
    </location>
</feature>
<evidence type="ECO:0000256" key="5">
    <source>
        <dbReference type="ARBA" id="ARBA00023136"/>
    </source>
</evidence>
<proteinExistence type="predicted"/>
<dbReference type="RefSeq" id="WP_114561642.1">
    <property type="nucleotide sequence ID" value="NZ_CP031124.1"/>
</dbReference>
<protein>
    <submittedName>
        <fullName evidence="7">High-affinity branched-chain amino acid transport system permease protein LivH</fullName>
    </submittedName>
</protein>
<keyword evidence="4 6" id="KW-1133">Transmembrane helix</keyword>
<dbReference type="GO" id="GO:0005886">
    <property type="term" value="C:plasma membrane"/>
    <property type="evidence" value="ECO:0007669"/>
    <property type="project" value="UniProtKB-SubCell"/>
</dbReference>
<dbReference type="KEGG" id="hyf:DTO96_100017"/>
<dbReference type="Proteomes" id="UP000252182">
    <property type="component" value="Chromosome"/>
</dbReference>
<dbReference type="AlphaFoldDB" id="A0A345D7I2"/>
<feature type="transmembrane region" description="Helical" evidence="6">
    <location>
        <begin position="137"/>
        <end position="153"/>
    </location>
</feature>
<comment type="subcellular location">
    <subcellularLocation>
        <location evidence="1">Cell membrane</location>
        <topology evidence="1">Multi-pass membrane protein</topology>
    </subcellularLocation>
</comment>
<feature type="transmembrane region" description="Helical" evidence="6">
    <location>
        <begin position="330"/>
        <end position="352"/>
    </location>
</feature>
<keyword evidence="2" id="KW-1003">Cell membrane</keyword>
<dbReference type="GO" id="GO:0015658">
    <property type="term" value="F:branched-chain amino acid transmembrane transporter activity"/>
    <property type="evidence" value="ECO:0007669"/>
    <property type="project" value="InterPro"/>
</dbReference>
<dbReference type="CDD" id="cd06581">
    <property type="entry name" value="TM_PBP1_LivM_like"/>
    <property type="match status" value="1"/>
</dbReference>
<evidence type="ECO:0000313" key="8">
    <source>
        <dbReference type="Proteomes" id="UP000252182"/>
    </source>
</evidence>
<keyword evidence="5 6" id="KW-0472">Membrane</keyword>
<feature type="transmembrane region" description="Helical" evidence="6">
    <location>
        <begin position="249"/>
        <end position="272"/>
    </location>
</feature>
<dbReference type="PANTHER" id="PTHR30482">
    <property type="entry name" value="HIGH-AFFINITY BRANCHED-CHAIN AMINO ACID TRANSPORT SYSTEM PERMEASE"/>
    <property type="match status" value="1"/>
</dbReference>
<gene>
    <name evidence="7" type="primary">livH_1</name>
    <name evidence="7" type="ORF">DTO96_100017</name>
</gene>
<dbReference type="InterPro" id="IPR043428">
    <property type="entry name" value="LivM-like"/>
</dbReference>
<feature type="transmembrane region" description="Helical" evidence="6">
    <location>
        <begin position="199"/>
        <end position="218"/>
    </location>
</feature>
<dbReference type="InterPro" id="IPR001851">
    <property type="entry name" value="ABC_transp_permease"/>
</dbReference>
<evidence type="ECO:0000256" key="3">
    <source>
        <dbReference type="ARBA" id="ARBA00022692"/>
    </source>
</evidence>
<dbReference type="EMBL" id="CP031124">
    <property type="protein sequence ID" value="AXF84320.1"/>
    <property type="molecule type" value="Genomic_DNA"/>
</dbReference>
<evidence type="ECO:0000256" key="1">
    <source>
        <dbReference type="ARBA" id="ARBA00004651"/>
    </source>
</evidence>
<evidence type="ECO:0000256" key="2">
    <source>
        <dbReference type="ARBA" id="ARBA00022475"/>
    </source>
</evidence>
<feature type="transmembrane region" description="Helical" evidence="6">
    <location>
        <begin position="109"/>
        <end position="130"/>
    </location>
</feature>
<dbReference type="OrthoDB" id="9814461at2"/>
<evidence type="ECO:0000256" key="6">
    <source>
        <dbReference type="SAM" id="Phobius"/>
    </source>
</evidence>
<reference evidence="8" key="1">
    <citation type="submission" date="2018-07" db="EMBL/GenBank/DDBJ databases">
        <authorList>
            <person name="Kim H."/>
        </authorList>
    </citation>
    <scope>NUCLEOTIDE SEQUENCE [LARGE SCALE GENOMIC DNA]</scope>
    <source>
        <strain evidence="8">F02</strain>
    </source>
</reference>
<name>A0A345D7I2_9BURK</name>
<feature type="transmembrane region" description="Helical" evidence="6">
    <location>
        <begin position="47"/>
        <end position="66"/>
    </location>
</feature>
<evidence type="ECO:0000313" key="7">
    <source>
        <dbReference type="EMBL" id="AXF84320.1"/>
    </source>
</evidence>